<evidence type="ECO:0000256" key="6">
    <source>
        <dbReference type="ARBA" id="ARBA00023136"/>
    </source>
</evidence>
<comment type="subcellular location">
    <subcellularLocation>
        <location evidence="1">Cell membrane</location>
        <topology evidence="1">Multi-pass membrane protein</topology>
    </subcellularLocation>
</comment>
<evidence type="ECO:0000256" key="7">
    <source>
        <dbReference type="SAM" id="MobiDB-lite"/>
    </source>
</evidence>
<feature type="transmembrane region" description="Helical" evidence="8">
    <location>
        <begin position="223"/>
        <end position="246"/>
    </location>
</feature>
<feature type="transmembrane region" description="Helical" evidence="8">
    <location>
        <begin position="284"/>
        <end position="304"/>
    </location>
</feature>
<evidence type="ECO:0000259" key="9">
    <source>
        <dbReference type="PROSITE" id="PS50850"/>
    </source>
</evidence>
<dbReference type="PANTHER" id="PTHR23513">
    <property type="entry name" value="INTEGRAL MEMBRANE EFFLUX PROTEIN-RELATED"/>
    <property type="match status" value="1"/>
</dbReference>
<reference evidence="10 11" key="1">
    <citation type="submission" date="2024-09" db="EMBL/GenBank/DDBJ databases">
        <authorList>
            <person name="Sun Q."/>
            <person name="Mori K."/>
        </authorList>
    </citation>
    <scope>NUCLEOTIDE SEQUENCE [LARGE SCALE GENOMIC DNA]</scope>
    <source>
        <strain evidence="10 11">KCTC 23076</strain>
    </source>
</reference>
<dbReference type="InterPro" id="IPR010290">
    <property type="entry name" value="TM_effector"/>
</dbReference>
<keyword evidence="11" id="KW-1185">Reference proteome</keyword>
<feature type="region of interest" description="Disordered" evidence="7">
    <location>
        <begin position="400"/>
        <end position="426"/>
    </location>
</feature>
<dbReference type="Pfam" id="PF05977">
    <property type="entry name" value="MFS_3"/>
    <property type="match status" value="1"/>
</dbReference>
<dbReference type="EMBL" id="JBHLTG010000005">
    <property type="protein sequence ID" value="MFC0680188.1"/>
    <property type="molecule type" value="Genomic_DNA"/>
</dbReference>
<feature type="transmembrane region" description="Helical" evidence="8">
    <location>
        <begin position="12"/>
        <end position="36"/>
    </location>
</feature>
<gene>
    <name evidence="10" type="ORF">ACFFGH_20330</name>
</gene>
<evidence type="ECO:0000256" key="3">
    <source>
        <dbReference type="ARBA" id="ARBA00022475"/>
    </source>
</evidence>
<dbReference type="CDD" id="cd06173">
    <property type="entry name" value="MFS_MefA_like"/>
    <property type="match status" value="1"/>
</dbReference>
<feature type="transmembrane region" description="Helical" evidence="8">
    <location>
        <begin position="310"/>
        <end position="332"/>
    </location>
</feature>
<evidence type="ECO:0000256" key="1">
    <source>
        <dbReference type="ARBA" id="ARBA00004651"/>
    </source>
</evidence>
<feature type="transmembrane region" description="Helical" evidence="8">
    <location>
        <begin position="258"/>
        <end position="277"/>
    </location>
</feature>
<evidence type="ECO:0000313" key="10">
    <source>
        <dbReference type="EMBL" id="MFC0680188.1"/>
    </source>
</evidence>
<dbReference type="InterPro" id="IPR020846">
    <property type="entry name" value="MFS_dom"/>
</dbReference>
<keyword evidence="5 8" id="KW-1133">Transmembrane helix</keyword>
<dbReference type="Gene3D" id="1.20.1250.20">
    <property type="entry name" value="MFS general substrate transporter like domains"/>
    <property type="match status" value="1"/>
</dbReference>
<keyword evidence="2" id="KW-0813">Transport</keyword>
<dbReference type="Proteomes" id="UP001589896">
    <property type="component" value="Unassembled WGS sequence"/>
</dbReference>
<evidence type="ECO:0000256" key="4">
    <source>
        <dbReference type="ARBA" id="ARBA00022692"/>
    </source>
</evidence>
<keyword evidence="6 8" id="KW-0472">Membrane</keyword>
<accession>A0ABV6RWB8</accession>
<feature type="domain" description="Major facilitator superfamily (MFS) profile" evidence="9">
    <location>
        <begin position="1"/>
        <end position="402"/>
    </location>
</feature>
<feature type="transmembrane region" description="Helical" evidence="8">
    <location>
        <begin position="80"/>
        <end position="100"/>
    </location>
</feature>
<dbReference type="SUPFAM" id="SSF103473">
    <property type="entry name" value="MFS general substrate transporter"/>
    <property type="match status" value="1"/>
</dbReference>
<dbReference type="RefSeq" id="WP_386671709.1">
    <property type="nucleotide sequence ID" value="NZ_JBHLTG010000005.1"/>
</dbReference>
<feature type="transmembrane region" description="Helical" evidence="8">
    <location>
        <begin position="48"/>
        <end position="68"/>
    </location>
</feature>
<dbReference type="PROSITE" id="PS50850">
    <property type="entry name" value="MFS"/>
    <property type="match status" value="1"/>
</dbReference>
<evidence type="ECO:0000256" key="2">
    <source>
        <dbReference type="ARBA" id="ARBA00022448"/>
    </source>
</evidence>
<sequence length="426" mass="45182">MRRTFRSLGTHNFRLWFFPGLVSNVGAWMQATAVSWVVLTELTPGDAVAVGVTMALQLAPQIVLVPITGLIADRIDRRKLLIASSIALTLLTICIGLLLASGLAELWHFLLFALVFGLITAIDQPARNTIVSDLVPERDIPNAVALNLANHHAARLVGPATAGVIIATLGSGWVFVLNAVTFLPLIAGLALMRKRELVPVVRAARQRGDALAGFRYIGRRPDLGVLLGMIFLLGIIGMNFQLFAATMAVEFGAGPSEFGLLTSVMATGSLLGALLSAGRERARLRVVLIAGAAMGTLCLLAAFMPTFWTFAFVTVFIGLAGVTTFTTANGYAQVATQPALRGRVMSIHMAVLAAGTPVGAPLIGWITNEFGARWALGSAFLLSVAACVVGLGWYGLRRRRRDNEPPATRPGTTGVTEPLPRPEGTA</sequence>
<comment type="caution">
    <text evidence="10">The sequence shown here is derived from an EMBL/GenBank/DDBJ whole genome shotgun (WGS) entry which is preliminary data.</text>
</comment>
<protein>
    <submittedName>
        <fullName evidence="10">MFS transporter</fullName>
    </submittedName>
</protein>
<dbReference type="InterPro" id="IPR036259">
    <property type="entry name" value="MFS_trans_sf"/>
</dbReference>
<name>A0ABV6RWB8_9GAMM</name>
<feature type="transmembrane region" description="Helical" evidence="8">
    <location>
        <begin position="173"/>
        <end position="192"/>
    </location>
</feature>
<feature type="transmembrane region" description="Helical" evidence="8">
    <location>
        <begin position="344"/>
        <end position="366"/>
    </location>
</feature>
<proteinExistence type="predicted"/>
<feature type="transmembrane region" description="Helical" evidence="8">
    <location>
        <begin position="372"/>
        <end position="396"/>
    </location>
</feature>
<dbReference type="PANTHER" id="PTHR23513:SF11">
    <property type="entry name" value="STAPHYLOFERRIN A TRANSPORTER"/>
    <property type="match status" value="1"/>
</dbReference>
<evidence type="ECO:0000256" key="5">
    <source>
        <dbReference type="ARBA" id="ARBA00022989"/>
    </source>
</evidence>
<organism evidence="10 11">
    <name type="scientific">Lysobacter korlensis</name>
    <dbReference type="NCBI Taxonomy" id="553636"/>
    <lineage>
        <taxon>Bacteria</taxon>
        <taxon>Pseudomonadati</taxon>
        <taxon>Pseudomonadota</taxon>
        <taxon>Gammaproteobacteria</taxon>
        <taxon>Lysobacterales</taxon>
        <taxon>Lysobacteraceae</taxon>
        <taxon>Lysobacter</taxon>
    </lineage>
</organism>
<evidence type="ECO:0000313" key="11">
    <source>
        <dbReference type="Proteomes" id="UP001589896"/>
    </source>
</evidence>
<evidence type="ECO:0000256" key="8">
    <source>
        <dbReference type="SAM" id="Phobius"/>
    </source>
</evidence>
<keyword evidence="3" id="KW-1003">Cell membrane</keyword>
<keyword evidence="4 8" id="KW-0812">Transmembrane</keyword>